<dbReference type="InterPro" id="IPR041337">
    <property type="entry name" value="hnRNP_Q_AcD"/>
</dbReference>
<dbReference type="Proteomes" id="UP001235939">
    <property type="component" value="Chromosome 01"/>
</dbReference>
<proteinExistence type="predicted"/>
<reference evidence="2 3" key="1">
    <citation type="submission" date="2022-01" db="EMBL/GenBank/DDBJ databases">
        <title>A chromosomal length assembly of Cordylochernes scorpioides.</title>
        <authorList>
            <person name="Zeh D."/>
            <person name="Zeh J."/>
        </authorList>
    </citation>
    <scope>NUCLEOTIDE SEQUENCE [LARGE SCALE GENOMIC DNA]</scope>
    <source>
        <strain evidence="2">IN4F17</strain>
        <tissue evidence="2">Whole Body</tissue>
    </source>
</reference>
<feature type="domain" description="Heterogeneous nuclear ribonucleoprotein Q acidic" evidence="1">
    <location>
        <begin position="76"/>
        <end position="103"/>
    </location>
</feature>
<gene>
    <name evidence="2" type="ORF">LAZ67_1003494</name>
</gene>
<sequence>MDTSDCLTEEYRSLDDKVVERLEDIFKSGEVSFIVGYTISGFYLFVNLSSRQADILGPGLPDPGHTEGAASRRGPEVLRQFVESNLEHVSNKSAYLCGVMKTYWQKTKPLNSTKGPDEEKIEVFICVWMYHLLVLQAILKRTGYTLDVTSGQRKYGGPPPNWGDRGGPWLWLRGTVHRTI</sequence>
<evidence type="ECO:0000313" key="2">
    <source>
        <dbReference type="EMBL" id="UYV61118.1"/>
    </source>
</evidence>
<name>A0ABY6JYB6_9ARAC</name>
<organism evidence="2 3">
    <name type="scientific">Cordylochernes scorpioides</name>
    <dbReference type="NCBI Taxonomy" id="51811"/>
    <lineage>
        <taxon>Eukaryota</taxon>
        <taxon>Metazoa</taxon>
        <taxon>Ecdysozoa</taxon>
        <taxon>Arthropoda</taxon>
        <taxon>Chelicerata</taxon>
        <taxon>Arachnida</taxon>
        <taxon>Pseudoscorpiones</taxon>
        <taxon>Cheliferoidea</taxon>
        <taxon>Chernetidae</taxon>
        <taxon>Cordylochernes</taxon>
    </lineage>
</organism>
<evidence type="ECO:0000259" key="1">
    <source>
        <dbReference type="Pfam" id="PF18360"/>
    </source>
</evidence>
<dbReference type="EMBL" id="CP092863">
    <property type="protein sequence ID" value="UYV61118.1"/>
    <property type="molecule type" value="Genomic_DNA"/>
</dbReference>
<protein>
    <submittedName>
        <fullName evidence="2">HNRNPR</fullName>
    </submittedName>
</protein>
<keyword evidence="3" id="KW-1185">Reference proteome</keyword>
<evidence type="ECO:0000313" key="3">
    <source>
        <dbReference type="Proteomes" id="UP001235939"/>
    </source>
</evidence>
<dbReference type="Pfam" id="PF18360">
    <property type="entry name" value="hnRNP_Q_AcD"/>
    <property type="match status" value="1"/>
</dbReference>
<accession>A0ABY6JYB6</accession>